<keyword evidence="3" id="KW-1185">Reference proteome</keyword>
<feature type="region of interest" description="Disordered" evidence="1">
    <location>
        <begin position="23"/>
        <end position="44"/>
    </location>
</feature>
<sequence>MNNPAPFVNRGRRAQPAKIVRRARVGWGGGTREGNGNTTPASTHSRTIVVNSTLSLLSTPRRPSLRHHLTAVPPTPCPVPFQIRRAKGIQPASFFVVYGNRDLPPPIACLA</sequence>
<name>A0AAW0UJW6_SCYPA</name>
<dbReference type="Proteomes" id="UP001487740">
    <property type="component" value="Unassembled WGS sequence"/>
</dbReference>
<accession>A0AAW0UJW6</accession>
<gene>
    <name evidence="2" type="ORF">O3P69_004288</name>
</gene>
<dbReference type="EMBL" id="JARAKH010000012">
    <property type="protein sequence ID" value="KAK8399120.1"/>
    <property type="molecule type" value="Genomic_DNA"/>
</dbReference>
<protein>
    <submittedName>
        <fullName evidence="2">Uncharacterized protein</fullName>
    </submittedName>
</protein>
<reference evidence="2 3" key="1">
    <citation type="submission" date="2023-03" db="EMBL/GenBank/DDBJ databases">
        <title>High-quality genome of Scylla paramamosain provides insights in environmental adaptation.</title>
        <authorList>
            <person name="Zhang L."/>
        </authorList>
    </citation>
    <scope>NUCLEOTIDE SEQUENCE [LARGE SCALE GENOMIC DNA]</scope>
    <source>
        <strain evidence="2">LZ_2023a</strain>
        <tissue evidence="2">Muscle</tissue>
    </source>
</reference>
<organism evidence="2 3">
    <name type="scientific">Scylla paramamosain</name>
    <name type="common">Mud crab</name>
    <dbReference type="NCBI Taxonomy" id="85552"/>
    <lineage>
        <taxon>Eukaryota</taxon>
        <taxon>Metazoa</taxon>
        <taxon>Ecdysozoa</taxon>
        <taxon>Arthropoda</taxon>
        <taxon>Crustacea</taxon>
        <taxon>Multicrustacea</taxon>
        <taxon>Malacostraca</taxon>
        <taxon>Eumalacostraca</taxon>
        <taxon>Eucarida</taxon>
        <taxon>Decapoda</taxon>
        <taxon>Pleocyemata</taxon>
        <taxon>Brachyura</taxon>
        <taxon>Eubrachyura</taxon>
        <taxon>Portunoidea</taxon>
        <taxon>Portunidae</taxon>
        <taxon>Portuninae</taxon>
        <taxon>Scylla</taxon>
    </lineage>
</organism>
<dbReference type="AlphaFoldDB" id="A0AAW0UJW6"/>
<proteinExistence type="predicted"/>
<evidence type="ECO:0000313" key="2">
    <source>
        <dbReference type="EMBL" id="KAK8399120.1"/>
    </source>
</evidence>
<evidence type="ECO:0000256" key="1">
    <source>
        <dbReference type="SAM" id="MobiDB-lite"/>
    </source>
</evidence>
<comment type="caution">
    <text evidence="2">The sequence shown here is derived from an EMBL/GenBank/DDBJ whole genome shotgun (WGS) entry which is preliminary data.</text>
</comment>
<evidence type="ECO:0000313" key="3">
    <source>
        <dbReference type="Proteomes" id="UP001487740"/>
    </source>
</evidence>